<keyword evidence="1" id="KW-0614">Plasmid</keyword>
<dbReference type="HOGENOM" id="CLU_1479754_0_0_0"/>
<protein>
    <submittedName>
        <fullName evidence="1">Uncharacterized protein</fullName>
    </submittedName>
</protein>
<dbReference type="KEGG" id="dgo:DGo_PC0125"/>
<dbReference type="Proteomes" id="UP000007575">
    <property type="component" value="Plasmid P3"/>
</dbReference>
<name>H8H320_DEIGI</name>
<geneLocation type="plasmid" evidence="1 2">
    <name>P3</name>
</geneLocation>
<accession>H8H320</accession>
<proteinExistence type="predicted"/>
<organism evidence="1 2">
    <name type="scientific">Deinococcus gobiensis (strain DSM 21396 / JCM 16679 / CGMCC 1.7299 / I-0)</name>
    <dbReference type="NCBI Taxonomy" id="745776"/>
    <lineage>
        <taxon>Bacteria</taxon>
        <taxon>Thermotogati</taxon>
        <taxon>Deinococcota</taxon>
        <taxon>Deinococci</taxon>
        <taxon>Deinococcales</taxon>
        <taxon>Deinococcaceae</taxon>
        <taxon>Deinococcus</taxon>
    </lineage>
</organism>
<dbReference type="EMBL" id="CP002194">
    <property type="protein sequence ID" value="AFD27917.1"/>
    <property type="molecule type" value="Genomic_DNA"/>
</dbReference>
<reference evidence="1 2" key="1">
    <citation type="journal article" date="2012" name="PLoS ONE">
        <title>Genome sequence and transcriptome analysis of the radioresistant bacterium Deinococcus gobiensis: insights into the extreme environmental adaptations.</title>
        <authorList>
            <person name="Yuan M."/>
            <person name="Chen M."/>
            <person name="Zhang W."/>
            <person name="Lu W."/>
            <person name="Wang J."/>
            <person name="Yang M."/>
            <person name="Zhao P."/>
            <person name="Tang R."/>
            <person name="Li X."/>
            <person name="Hao Y."/>
            <person name="Zhou Z."/>
            <person name="Zhan Y."/>
            <person name="Yu H."/>
            <person name="Teng C."/>
            <person name="Yan Y."/>
            <person name="Ping S."/>
            <person name="Wang Y."/>
            <person name="Lin M."/>
        </authorList>
    </citation>
    <scope>NUCLEOTIDE SEQUENCE [LARGE SCALE GENOMIC DNA]</scope>
    <source>
        <strain evidence="2">DSM 21396 / JCM 16679 / CGMCC 1.7299 / I-0</strain>
        <plasmid evidence="1">P3</plasmid>
    </source>
</reference>
<dbReference type="PATRIC" id="fig|745776.4.peg.3891"/>
<evidence type="ECO:0000313" key="2">
    <source>
        <dbReference type="Proteomes" id="UP000007575"/>
    </source>
</evidence>
<keyword evidence="2" id="KW-1185">Reference proteome</keyword>
<sequence>MAAYIIQVHREATGQSLPPETARTYGADLLMRLTVLCRTVQQRSGTPITLMDRPGALPELLAGEPAPGAHTTTPLDHLIRNLLLQEVDAPPVGLTRRWRGFLAGLGKRDSGDLIEDSGLTEFLLMQVWFLVQTFAFLQQGLEMVAAQRAAAQAVAEAFDVTIVTQGHSHQRTPTPCSRSPLN</sequence>
<dbReference type="AlphaFoldDB" id="H8H320"/>
<gene>
    <name evidence="1" type="ordered locus">DGo_PC0125</name>
</gene>
<evidence type="ECO:0000313" key="1">
    <source>
        <dbReference type="EMBL" id="AFD27917.1"/>
    </source>
</evidence>